<gene>
    <name evidence="10" type="ORF">VB248_04725</name>
</gene>
<feature type="transmembrane region" description="Helical" evidence="8">
    <location>
        <begin position="211"/>
        <end position="242"/>
    </location>
</feature>
<evidence type="ECO:0000313" key="10">
    <source>
        <dbReference type="EMBL" id="MEA5138419.1"/>
    </source>
</evidence>
<evidence type="ECO:0000256" key="1">
    <source>
        <dbReference type="ARBA" id="ARBA00022475"/>
    </source>
</evidence>
<keyword evidence="7 8" id="KW-0472">Membrane</keyword>
<evidence type="ECO:0000256" key="3">
    <source>
        <dbReference type="ARBA" id="ARBA00022679"/>
    </source>
</evidence>
<proteinExistence type="predicted"/>
<dbReference type="RefSeq" id="WP_323295587.1">
    <property type="nucleotide sequence ID" value="NZ_JAYFUM010000005.1"/>
</dbReference>
<dbReference type="GO" id="GO:0016757">
    <property type="term" value="F:glycosyltransferase activity"/>
    <property type="evidence" value="ECO:0007669"/>
    <property type="project" value="UniProtKB-KW"/>
</dbReference>
<dbReference type="InterPro" id="IPR050256">
    <property type="entry name" value="Glycosyltransferase_2"/>
</dbReference>
<accession>A0ABU5Q6H3</accession>
<evidence type="ECO:0000256" key="8">
    <source>
        <dbReference type="SAM" id="Phobius"/>
    </source>
</evidence>
<evidence type="ECO:0000313" key="11">
    <source>
        <dbReference type="Proteomes" id="UP001302949"/>
    </source>
</evidence>
<evidence type="ECO:0000256" key="4">
    <source>
        <dbReference type="ARBA" id="ARBA00022692"/>
    </source>
</evidence>
<dbReference type="PANTHER" id="PTHR48090">
    <property type="entry name" value="UNDECAPRENYL-PHOSPHATE 4-DEOXY-4-FORMAMIDO-L-ARABINOSE TRANSFERASE-RELATED"/>
    <property type="match status" value="1"/>
</dbReference>
<evidence type="ECO:0000256" key="7">
    <source>
        <dbReference type="ARBA" id="ARBA00023136"/>
    </source>
</evidence>
<dbReference type="InterPro" id="IPR001173">
    <property type="entry name" value="Glyco_trans_2-like"/>
</dbReference>
<comment type="caution">
    <text evidence="10">The sequence shown here is derived from an EMBL/GenBank/DDBJ whole genome shotgun (WGS) entry which is preliminary data.</text>
</comment>
<dbReference type="Pfam" id="PF00535">
    <property type="entry name" value="Glycos_transf_2"/>
    <property type="match status" value="1"/>
</dbReference>
<organism evidence="10 11">
    <name type="scientific">Arcicella rigui</name>
    <dbReference type="NCBI Taxonomy" id="797020"/>
    <lineage>
        <taxon>Bacteria</taxon>
        <taxon>Pseudomonadati</taxon>
        <taxon>Bacteroidota</taxon>
        <taxon>Cytophagia</taxon>
        <taxon>Cytophagales</taxon>
        <taxon>Flectobacillaceae</taxon>
        <taxon>Arcicella</taxon>
    </lineage>
</organism>
<keyword evidence="5" id="KW-0448">Lipopolysaccharide biosynthesis</keyword>
<evidence type="ECO:0000256" key="6">
    <source>
        <dbReference type="ARBA" id="ARBA00022989"/>
    </source>
</evidence>
<dbReference type="InterPro" id="IPR029044">
    <property type="entry name" value="Nucleotide-diphossugar_trans"/>
</dbReference>
<evidence type="ECO:0000256" key="5">
    <source>
        <dbReference type="ARBA" id="ARBA00022985"/>
    </source>
</evidence>
<keyword evidence="11" id="KW-1185">Reference proteome</keyword>
<dbReference type="EMBL" id="JAYFUM010000005">
    <property type="protein sequence ID" value="MEA5138419.1"/>
    <property type="molecule type" value="Genomic_DNA"/>
</dbReference>
<keyword evidence="1" id="KW-1003">Cell membrane</keyword>
<dbReference type="Proteomes" id="UP001302949">
    <property type="component" value="Unassembled WGS sequence"/>
</dbReference>
<evidence type="ECO:0000259" key="9">
    <source>
        <dbReference type="Pfam" id="PF00535"/>
    </source>
</evidence>
<feature type="domain" description="Glycosyltransferase 2-like" evidence="9">
    <location>
        <begin position="5"/>
        <end position="165"/>
    </location>
</feature>
<keyword evidence="6 8" id="KW-1133">Transmembrane helix</keyword>
<sequence>MIQLSVVIPVYNGAKTIGRLVEKLHEELYTYAFEIILVNDGSPDNSEEVCLALSKKYKNITFVSLRKNFGEFNAVMCGLNQVRGQYAVMIDDDFQNPPSEIIKLMEEAQRTGLEVVYTYYSDKKHNMFRNFGSWLVNQLATHLFNKPKGLYLSSFKLISKDIVDEICQYKGPFPYIDGIIFSLVSKVGTVLVEHSKREEGRSNYTFEKLSVLFLTIVFGYSILPARFILLSGFFFTFLGLALFSLDVWGILSEYSITIFLFFGGVQLMSLGIIGEYMGRMFLTQNNYPQFSVKYKVKSHAE</sequence>
<keyword evidence="3 10" id="KW-0808">Transferase</keyword>
<dbReference type="Gene3D" id="3.90.550.10">
    <property type="entry name" value="Spore Coat Polysaccharide Biosynthesis Protein SpsA, Chain A"/>
    <property type="match status" value="1"/>
</dbReference>
<dbReference type="SUPFAM" id="SSF53448">
    <property type="entry name" value="Nucleotide-diphospho-sugar transferases"/>
    <property type="match status" value="1"/>
</dbReference>
<dbReference type="CDD" id="cd04187">
    <property type="entry name" value="DPM1_like_bac"/>
    <property type="match status" value="1"/>
</dbReference>
<dbReference type="EC" id="2.4.-.-" evidence="10"/>
<evidence type="ECO:0000256" key="2">
    <source>
        <dbReference type="ARBA" id="ARBA00022676"/>
    </source>
</evidence>
<protein>
    <submittedName>
        <fullName evidence="10">Glycosyltransferase family 2 protein</fullName>
        <ecNumber evidence="10">2.4.-.-</ecNumber>
    </submittedName>
</protein>
<dbReference type="PANTHER" id="PTHR48090:SF3">
    <property type="entry name" value="UNDECAPRENYL-PHOSPHATE 4-DEOXY-4-FORMAMIDO-L-ARABINOSE TRANSFERASE"/>
    <property type="match status" value="1"/>
</dbReference>
<keyword evidence="2 10" id="KW-0328">Glycosyltransferase</keyword>
<reference evidence="10 11" key="1">
    <citation type="submission" date="2023-12" db="EMBL/GenBank/DDBJ databases">
        <title>Novel species of the genus Arcicella isolated from rivers.</title>
        <authorList>
            <person name="Lu H."/>
        </authorList>
    </citation>
    <scope>NUCLEOTIDE SEQUENCE [LARGE SCALE GENOMIC DNA]</scope>
    <source>
        <strain evidence="10 11">KCTC 23307</strain>
    </source>
</reference>
<keyword evidence="4 8" id="KW-0812">Transmembrane</keyword>
<name>A0ABU5Q6H3_9BACT</name>
<feature type="transmembrane region" description="Helical" evidence="8">
    <location>
        <begin position="254"/>
        <end position="273"/>
    </location>
</feature>